<protein>
    <submittedName>
        <fullName evidence="2">Uncharacterized protein</fullName>
    </submittedName>
</protein>
<accession>A0A9P5YAJ6</accession>
<evidence type="ECO:0000313" key="3">
    <source>
        <dbReference type="Proteomes" id="UP000807353"/>
    </source>
</evidence>
<dbReference type="EMBL" id="MU150242">
    <property type="protein sequence ID" value="KAF9466398.1"/>
    <property type="molecule type" value="Genomic_DNA"/>
</dbReference>
<gene>
    <name evidence="2" type="ORF">BDZ94DRAFT_218550</name>
</gene>
<name>A0A9P5YAJ6_9AGAR</name>
<reference evidence="2" key="1">
    <citation type="submission" date="2020-11" db="EMBL/GenBank/DDBJ databases">
        <authorList>
            <consortium name="DOE Joint Genome Institute"/>
            <person name="Ahrendt S."/>
            <person name="Riley R."/>
            <person name="Andreopoulos W."/>
            <person name="Labutti K."/>
            <person name="Pangilinan J."/>
            <person name="Ruiz-Duenas F.J."/>
            <person name="Barrasa J.M."/>
            <person name="Sanchez-Garcia M."/>
            <person name="Camarero S."/>
            <person name="Miyauchi S."/>
            <person name="Serrano A."/>
            <person name="Linde D."/>
            <person name="Babiker R."/>
            <person name="Drula E."/>
            <person name="Ayuso-Fernandez I."/>
            <person name="Pacheco R."/>
            <person name="Padilla G."/>
            <person name="Ferreira P."/>
            <person name="Barriuso J."/>
            <person name="Kellner H."/>
            <person name="Castanera R."/>
            <person name="Alfaro M."/>
            <person name="Ramirez L."/>
            <person name="Pisabarro A.G."/>
            <person name="Kuo A."/>
            <person name="Tritt A."/>
            <person name="Lipzen A."/>
            <person name="He G."/>
            <person name="Yan M."/>
            <person name="Ng V."/>
            <person name="Cullen D."/>
            <person name="Martin F."/>
            <person name="Rosso M.-N."/>
            <person name="Henrissat B."/>
            <person name="Hibbett D."/>
            <person name="Martinez A.T."/>
            <person name="Grigoriev I.V."/>
        </authorList>
    </citation>
    <scope>NUCLEOTIDE SEQUENCE</scope>
    <source>
        <strain evidence="2">CBS 247.69</strain>
    </source>
</reference>
<feature type="compositionally biased region" description="Polar residues" evidence="1">
    <location>
        <begin position="152"/>
        <end position="166"/>
    </location>
</feature>
<organism evidence="2 3">
    <name type="scientific">Collybia nuda</name>
    <dbReference type="NCBI Taxonomy" id="64659"/>
    <lineage>
        <taxon>Eukaryota</taxon>
        <taxon>Fungi</taxon>
        <taxon>Dikarya</taxon>
        <taxon>Basidiomycota</taxon>
        <taxon>Agaricomycotina</taxon>
        <taxon>Agaricomycetes</taxon>
        <taxon>Agaricomycetidae</taxon>
        <taxon>Agaricales</taxon>
        <taxon>Tricholomatineae</taxon>
        <taxon>Clitocybaceae</taxon>
        <taxon>Collybia</taxon>
    </lineage>
</organism>
<proteinExistence type="predicted"/>
<keyword evidence="3" id="KW-1185">Reference proteome</keyword>
<dbReference type="Proteomes" id="UP000807353">
    <property type="component" value="Unassembled WGS sequence"/>
</dbReference>
<feature type="compositionally biased region" description="Polar residues" evidence="1">
    <location>
        <begin position="1"/>
        <end position="27"/>
    </location>
</feature>
<evidence type="ECO:0000256" key="1">
    <source>
        <dbReference type="SAM" id="MobiDB-lite"/>
    </source>
</evidence>
<evidence type="ECO:0000313" key="2">
    <source>
        <dbReference type="EMBL" id="KAF9466398.1"/>
    </source>
</evidence>
<dbReference type="OrthoDB" id="549353at2759"/>
<comment type="caution">
    <text evidence="2">The sequence shown here is derived from an EMBL/GenBank/DDBJ whole genome shotgun (WGS) entry which is preliminary data.</text>
</comment>
<feature type="region of interest" description="Disordered" evidence="1">
    <location>
        <begin position="1"/>
        <end position="29"/>
    </location>
</feature>
<dbReference type="AlphaFoldDB" id="A0A9P5YAJ6"/>
<feature type="region of interest" description="Disordered" evidence="1">
    <location>
        <begin position="137"/>
        <end position="173"/>
    </location>
</feature>
<sequence>MRPSTVSWRNLNPNLNIDSNPNPTTNPAFKPLQLRRLTSSIGEPANPSTGEENGVSANESSYLDSIAPVVPNATLSSNTYQPSHRESYPPPFANLSSDFSSDLFSRKRLGLDPSLSPVRIARALVGTEEILSHMAVSPPSEKTKVGTPPASPNWTTVSHGSSSKQGATAPLDESVPPILPSPKVFTLLVEQLEKLRLAGNPKPLRSLVGCELNKRVYAQAGVQGFSHYVALAERMGIVELGGIGGKAWIGLQANWRDIFNKDT</sequence>